<reference evidence="1 2" key="1">
    <citation type="journal article" date="2021" name="Hortic Res">
        <title>High-quality reference genome and annotation aids understanding of berry development for evergreen blueberry (Vaccinium darrowii).</title>
        <authorList>
            <person name="Yu J."/>
            <person name="Hulse-Kemp A.M."/>
            <person name="Babiker E."/>
            <person name="Staton M."/>
        </authorList>
    </citation>
    <scope>NUCLEOTIDE SEQUENCE [LARGE SCALE GENOMIC DNA]</scope>
    <source>
        <strain evidence="2">cv. NJ 8807/NJ 8810</strain>
        <tissue evidence="1">Young leaf</tissue>
    </source>
</reference>
<gene>
    <name evidence="1" type="ORF">Vadar_027829</name>
</gene>
<sequence length="473" mass="55100">MVVFLMETKNKQPMLERIRRSLHFSNKCYVDPEGTSGGLALWWTDDIQVEIRLKSKNIIRAVVSKPLDSSKWVSTFVYAPSKRHERSKFWDSFVKMGKDSQMPWLCIGDFNEVSSIWEKQGGAKVSSNRIERFQSMISDCALMDLDFKGNAFTWSNNQLGEANIRERIDRALANVEWRHLFPLAQVFHEVALGSDHCPLILNLNLPLKRIPKLFKFESRWSTHQDCESVIKASWGRARAGSQVFRLVQNLKLCRKSLLDWSKKAFGNTKRKLESLKTQLSLIQAQDPNTELIMQQREIQSEIELLLNREEMYYHQRSRVNWLSYGDRNTAFFHATMIQRRQRNQLIKLKNGNGDWLTEEGDINSHLRDYFHSLFMSNGSRNMEDALSVVSNSISPTMNLDLTREFSMDEIELAAFQLDEPEFNPDGRKHMPASGYNCLKQCLRSTRYTANSPTDEIDKFHIKEKGDHSWMNQQ</sequence>
<dbReference type="Proteomes" id="UP000828048">
    <property type="component" value="Chromosome 1"/>
</dbReference>
<organism evidence="1 2">
    <name type="scientific">Vaccinium darrowii</name>
    <dbReference type="NCBI Taxonomy" id="229202"/>
    <lineage>
        <taxon>Eukaryota</taxon>
        <taxon>Viridiplantae</taxon>
        <taxon>Streptophyta</taxon>
        <taxon>Embryophyta</taxon>
        <taxon>Tracheophyta</taxon>
        <taxon>Spermatophyta</taxon>
        <taxon>Magnoliopsida</taxon>
        <taxon>eudicotyledons</taxon>
        <taxon>Gunneridae</taxon>
        <taxon>Pentapetalae</taxon>
        <taxon>asterids</taxon>
        <taxon>Ericales</taxon>
        <taxon>Ericaceae</taxon>
        <taxon>Vaccinioideae</taxon>
        <taxon>Vaccinieae</taxon>
        <taxon>Vaccinium</taxon>
    </lineage>
</organism>
<dbReference type="EMBL" id="CM037151">
    <property type="protein sequence ID" value="KAH7844422.1"/>
    <property type="molecule type" value="Genomic_DNA"/>
</dbReference>
<proteinExistence type="predicted"/>
<accession>A0ACB7XUD9</accession>
<keyword evidence="2" id="KW-1185">Reference proteome</keyword>
<protein>
    <submittedName>
        <fullName evidence="1">Uncharacterized protein</fullName>
    </submittedName>
</protein>
<comment type="caution">
    <text evidence="1">The sequence shown here is derived from an EMBL/GenBank/DDBJ whole genome shotgun (WGS) entry which is preliminary data.</text>
</comment>
<evidence type="ECO:0000313" key="2">
    <source>
        <dbReference type="Proteomes" id="UP000828048"/>
    </source>
</evidence>
<name>A0ACB7XUD9_9ERIC</name>
<evidence type="ECO:0000313" key="1">
    <source>
        <dbReference type="EMBL" id="KAH7844422.1"/>
    </source>
</evidence>